<dbReference type="PANTHER" id="PTHR33744">
    <property type="entry name" value="CARBOHYDRATE DIACID REGULATOR"/>
    <property type="match status" value="1"/>
</dbReference>
<evidence type="ECO:0000256" key="1">
    <source>
        <dbReference type="ARBA" id="ARBA00006754"/>
    </source>
</evidence>
<dbReference type="Proteomes" id="UP000031419">
    <property type="component" value="Unassembled WGS sequence"/>
</dbReference>
<comment type="similarity">
    <text evidence="1">Belongs to the CdaR family.</text>
</comment>
<dbReference type="InterPro" id="IPR051448">
    <property type="entry name" value="CdaR-like_regulators"/>
</dbReference>
<dbReference type="Gene3D" id="1.10.10.2840">
    <property type="entry name" value="PucR C-terminal helix-turn-helix domain"/>
    <property type="match status" value="1"/>
</dbReference>
<dbReference type="AlphaFoldDB" id="A0A073AVG8"/>
<dbReference type="Pfam" id="PF17853">
    <property type="entry name" value="GGDEF_2"/>
    <property type="match status" value="1"/>
</dbReference>
<evidence type="ECO:0000313" key="5">
    <source>
        <dbReference type="Proteomes" id="UP000031419"/>
    </source>
</evidence>
<dbReference type="PANTHER" id="PTHR33744:SF17">
    <property type="entry name" value="CONSERVED PROTEIN"/>
    <property type="match status" value="1"/>
</dbReference>
<comment type="caution">
    <text evidence="4">The sequence shown here is derived from an EMBL/GenBank/DDBJ whole genome shotgun (WGS) entry which is preliminary data.</text>
</comment>
<name>A0A073AVG8_9PSEU</name>
<dbReference type="InterPro" id="IPR042070">
    <property type="entry name" value="PucR_C-HTH_sf"/>
</dbReference>
<dbReference type="InterPro" id="IPR041522">
    <property type="entry name" value="CdaR_GGDEF"/>
</dbReference>
<evidence type="ECO:0000259" key="2">
    <source>
        <dbReference type="Pfam" id="PF13556"/>
    </source>
</evidence>
<dbReference type="RefSeq" id="WP_029721966.1">
    <property type="nucleotide sequence ID" value="NZ_JAJUIW010000060.1"/>
</dbReference>
<sequence length="506" mass="54754">MVNLDRLINILGRYGATVACAPRDRGVELRSVSLHAPGEPEPLQADVLLALGVTADQAADFLRDTGAKVVVFRFPELTGRAVQVAAEKGCTVLLADRGVAWGELAGVVYGLVFEGRETEAGRGPTDLFALADALAESVGAPVTIEDRLSGVLAYSSRQFGADRARRETILGRRVPEAVRQKLRQRGVFRHLETSDEPFYVEPWEGSPGHGREVVAIRAGKELLGSVWVETPRPLNGLQKAALVSGARAAVQHLLRMRASADLERQVESDLVTSLLEGYANAPAMLSRLGFQGDQFRVVAVQARGQAEPDAAALLVFERATKGFGWSRMGRSALFANTVYTILPWAEASKATRWVAALARDLPEDISVLAGVGSAAGAAEIVHSRREADESVALHSSRADGSVAVVYDEAWHEILLRRLRHVAVLGRVPHGGPVADLIRHDNQNGTCYADTLRAWLECQGDVGDTAARLNVHPNTVRYRMRKMAEVTELRLDDPDARLAMTIALAVL</sequence>
<proteinExistence type="inferred from homology"/>
<dbReference type="STRING" id="28042.GU90_13945"/>
<dbReference type="InterPro" id="IPR025736">
    <property type="entry name" value="PucR_C-HTH_dom"/>
</dbReference>
<accession>A0A073AVG8</accession>
<evidence type="ECO:0000313" key="4">
    <source>
        <dbReference type="EMBL" id="KEI43783.1"/>
    </source>
</evidence>
<gene>
    <name evidence="4" type="ORF">GU90_13945</name>
</gene>
<organism evidence="4 5">
    <name type="scientific">Saccharopolyspora rectivirgula</name>
    <dbReference type="NCBI Taxonomy" id="28042"/>
    <lineage>
        <taxon>Bacteria</taxon>
        <taxon>Bacillati</taxon>
        <taxon>Actinomycetota</taxon>
        <taxon>Actinomycetes</taxon>
        <taxon>Pseudonocardiales</taxon>
        <taxon>Pseudonocardiaceae</taxon>
        <taxon>Saccharopolyspora</taxon>
    </lineage>
</organism>
<evidence type="ECO:0000259" key="3">
    <source>
        <dbReference type="Pfam" id="PF17853"/>
    </source>
</evidence>
<dbReference type="EMBL" id="JNVU01000033">
    <property type="protein sequence ID" value="KEI43783.1"/>
    <property type="molecule type" value="Genomic_DNA"/>
</dbReference>
<dbReference type="eggNOG" id="COG2508">
    <property type="taxonomic scope" value="Bacteria"/>
</dbReference>
<dbReference type="Pfam" id="PF13556">
    <property type="entry name" value="HTH_30"/>
    <property type="match status" value="1"/>
</dbReference>
<reference evidence="4 5" key="1">
    <citation type="submission" date="2014-06" db="EMBL/GenBank/DDBJ databases">
        <title>Saccharopolyspora rectivirgula DSM-43113 Genome sequencing.</title>
        <authorList>
            <person name="Barrera C."/>
            <person name="Millon L."/>
            <person name="Rognon B."/>
            <person name="Zaugg C."/>
            <person name="Monod M."/>
        </authorList>
    </citation>
    <scope>NUCLEOTIDE SEQUENCE [LARGE SCALE GENOMIC DNA]</scope>
    <source>
        <strain evidence="4 5">DSM 43113</strain>
    </source>
</reference>
<keyword evidence="5" id="KW-1185">Reference proteome</keyword>
<protein>
    <submittedName>
        <fullName evidence="4">PucR family transcriptional regulator</fullName>
    </submittedName>
</protein>
<feature type="domain" description="PucR C-terminal helix-turn-helix" evidence="2">
    <location>
        <begin position="448"/>
        <end position="504"/>
    </location>
</feature>
<dbReference type="OrthoDB" id="3190266at2"/>
<feature type="domain" description="CdaR GGDEF-like" evidence="3">
    <location>
        <begin position="286"/>
        <end position="389"/>
    </location>
</feature>